<dbReference type="VEuPathDB" id="FungiDB:VP01_1960g11"/>
<dbReference type="AlphaFoldDB" id="A0A0L6VC42"/>
<keyword evidence="1" id="KW-0732">Signal</keyword>
<evidence type="ECO:0000256" key="1">
    <source>
        <dbReference type="SAM" id="SignalP"/>
    </source>
</evidence>
<evidence type="ECO:0000313" key="3">
    <source>
        <dbReference type="Proteomes" id="UP000037035"/>
    </source>
</evidence>
<comment type="caution">
    <text evidence="2">The sequence shown here is derived from an EMBL/GenBank/DDBJ whole genome shotgun (WGS) entry which is preliminary data.</text>
</comment>
<evidence type="ECO:0000313" key="2">
    <source>
        <dbReference type="EMBL" id="KNZ58284.1"/>
    </source>
</evidence>
<gene>
    <name evidence="2" type="ORF">VP01_1960g11</name>
</gene>
<feature type="chain" id="PRO_5005568369" evidence="1">
    <location>
        <begin position="27"/>
        <end position="79"/>
    </location>
</feature>
<feature type="signal peptide" evidence="1">
    <location>
        <begin position="1"/>
        <end position="26"/>
    </location>
</feature>
<dbReference type="EMBL" id="LAVV01006793">
    <property type="protein sequence ID" value="KNZ58284.1"/>
    <property type="molecule type" value="Genomic_DNA"/>
</dbReference>
<reference evidence="2 3" key="1">
    <citation type="submission" date="2015-08" db="EMBL/GenBank/DDBJ databases">
        <title>Next Generation Sequencing and Analysis of the Genome of Puccinia sorghi L Schw, the Causal Agent of Maize Common Rust.</title>
        <authorList>
            <person name="Rochi L."/>
            <person name="Burguener G."/>
            <person name="Darino M."/>
            <person name="Turjanski A."/>
            <person name="Kreff E."/>
            <person name="Dieguez M.J."/>
            <person name="Sacco F."/>
        </authorList>
    </citation>
    <scope>NUCLEOTIDE SEQUENCE [LARGE SCALE GENOMIC DNA]</scope>
    <source>
        <strain evidence="2 3">RO10H11247</strain>
    </source>
</reference>
<sequence length="79" mass="8886">MLNFFVLLKKLLFFSSFLLGCKLVWAQTQFPLGTVPRRLGSVPSGLNQPPLKGHCTWHMAKWNLAEAKLLTNCSSHTIT</sequence>
<name>A0A0L6VC42_9BASI</name>
<dbReference type="Proteomes" id="UP000037035">
    <property type="component" value="Unassembled WGS sequence"/>
</dbReference>
<organism evidence="2 3">
    <name type="scientific">Puccinia sorghi</name>
    <dbReference type="NCBI Taxonomy" id="27349"/>
    <lineage>
        <taxon>Eukaryota</taxon>
        <taxon>Fungi</taxon>
        <taxon>Dikarya</taxon>
        <taxon>Basidiomycota</taxon>
        <taxon>Pucciniomycotina</taxon>
        <taxon>Pucciniomycetes</taxon>
        <taxon>Pucciniales</taxon>
        <taxon>Pucciniaceae</taxon>
        <taxon>Puccinia</taxon>
    </lineage>
</organism>
<keyword evidence="3" id="KW-1185">Reference proteome</keyword>
<proteinExistence type="predicted"/>
<protein>
    <submittedName>
        <fullName evidence="2">Putative signal peptide protein</fullName>
    </submittedName>
</protein>
<accession>A0A0L6VC42</accession>